<name>A0A6N8FFD5_9BACI</name>
<evidence type="ECO:0000313" key="4">
    <source>
        <dbReference type="Proteomes" id="UP000469125"/>
    </source>
</evidence>
<sequence>MRKHRLLLIMAISISIILTGCFQGEQSLEEMDPPQDAEAVDNDLTSSIQSEDSEGENEEVTESEETAEEKTVERELYLIDSNGMVASQTLELPIPESKEVATQVLEYLVKDGPVTQMLPNGFQAVLPADTEVLGLELEEDGTLIVDLSEEFTEYDAKEEIKILEAMTYTLTQFENVEQVKLWVNGHEQEVMPVNGTPIGDGYSRANGINVTESDNIDLINSKAVTMYFPAEHDDNQYFVPVTQHVKAENGDALQAIVDSLVDGPGYVTNLMHVFNAGAQLVETPNLQNGVLDLVFNENVLQDMDNSVISDEVMETLVRTLTEQQDVEAVNVRVENVEQLVNENGEAYSEPVTKETFLPSEKF</sequence>
<feature type="compositionally biased region" description="Acidic residues" evidence="1">
    <location>
        <begin position="51"/>
        <end position="67"/>
    </location>
</feature>
<accession>A0A6N8FFD5</accession>
<dbReference type="SMART" id="SM00909">
    <property type="entry name" value="Germane"/>
    <property type="match status" value="2"/>
</dbReference>
<feature type="domain" description="GerMN" evidence="2">
    <location>
        <begin position="253"/>
        <end position="342"/>
    </location>
</feature>
<dbReference type="EMBL" id="WOCA01000001">
    <property type="protein sequence ID" value="MUK86944.1"/>
    <property type="molecule type" value="Genomic_DNA"/>
</dbReference>
<dbReference type="RefSeq" id="WP_155666205.1">
    <property type="nucleotide sequence ID" value="NZ_WOCA01000001.1"/>
</dbReference>
<dbReference type="PROSITE" id="PS51257">
    <property type="entry name" value="PROKAR_LIPOPROTEIN"/>
    <property type="match status" value="1"/>
</dbReference>
<proteinExistence type="predicted"/>
<comment type="caution">
    <text evidence="3">The sequence shown here is derived from an EMBL/GenBank/DDBJ whole genome shotgun (WGS) entry which is preliminary data.</text>
</comment>
<reference evidence="3 4" key="1">
    <citation type="submission" date="2019-11" db="EMBL/GenBank/DDBJ databases">
        <authorList>
            <person name="Li X."/>
        </authorList>
    </citation>
    <scope>NUCLEOTIDE SEQUENCE [LARGE SCALE GENOMIC DNA]</scope>
    <source>
        <strain evidence="3 4">L9</strain>
    </source>
</reference>
<evidence type="ECO:0000256" key="1">
    <source>
        <dbReference type="SAM" id="MobiDB-lite"/>
    </source>
</evidence>
<evidence type="ECO:0000259" key="2">
    <source>
        <dbReference type="SMART" id="SM00909"/>
    </source>
</evidence>
<evidence type="ECO:0000313" key="3">
    <source>
        <dbReference type="EMBL" id="MUK86944.1"/>
    </source>
</evidence>
<protein>
    <submittedName>
        <fullName evidence="3">Spore gernimation protein</fullName>
    </submittedName>
</protein>
<dbReference type="AlphaFoldDB" id="A0A6N8FFD5"/>
<organism evidence="3 4">
    <name type="scientific">Ornithinibacillus caprae</name>
    <dbReference type="NCBI Taxonomy" id="2678566"/>
    <lineage>
        <taxon>Bacteria</taxon>
        <taxon>Bacillati</taxon>
        <taxon>Bacillota</taxon>
        <taxon>Bacilli</taxon>
        <taxon>Bacillales</taxon>
        <taxon>Bacillaceae</taxon>
        <taxon>Ornithinibacillus</taxon>
    </lineage>
</organism>
<feature type="domain" description="GerMN" evidence="2">
    <location>
        <begin position="101"/>
        <end position="192"/>
    </location>
</feature>
<keyword evidence="4" id="KW-1185">Reference proteome</keyword>
<dbReference type="Proteomes" id="UP000469125">
    <property type="component" value="Unassembled WGS sequence"/>
</dbReference>
<gene>
    <name evidence="3" type="ORF">GMD78_00815</name>
</gene>
<dbReference type="Pfam" id="PF10646">
    <property type="entry name" value="Germane"/>
    <property type="match status" value="2"/>
</dbReference>
<feature type="region of interest" description="Disordered" evidence="1">
    <location>
        <begin position="47"/>
        <end position="71"/>
    </location>
</feature>
<dbReference type="InterPro" id="IPR019606">
    <property type="entry name" value="GerMN"/>
</dbReference>